<evidence type="ECO:0000313" key="2">
    <source>
        <dbReference type="EMBL" id="SFV31154.1"/>
    </source>
</evidence>
<evidence type="ECO:0000256" key="1">
    <source>
        <dbReference type="SAM" id="Phobius"/>
    </source>
</evidence>
<dbReference type="InterPro" id="IPR010331">
    <property type="entry name" value="ExoD"/>
</dbReference>
<dbReference type="Proteomes" id="UP000199074">
    <property type="component" value="Unassembled WGS sequence"/>
</dbReference>
<keyword evidence="1" id="KW-0812">Transmembrane</keyword>
<protein>
    <submittedName>
        <fullName evidence="2">Uncharacterized conserved protein</fullName>
    </submittedName>
</protein>
<reference evidence="2 3" key="1">
    <citation type="submission" date="2016-10" db="EMBL/GenBank/DDBJ databases">
        <authorList>
            <person name="de Groot N.N."/>
        </authorList>
    </citation>
    <scope>NUCLEOTIDE SEQUENCE [LARGE SCALE GENOMIC DNA]</scope>
    <source>
        <strain evidence="2 3">IPL20</strain>
    </source>
</reference>
<feature type="transmembrane region" description="Helical" evidence="1">
    <location>
        <begin position="123"/>
        <end position="144"/>
    </location>
</feature>
<sequence>MRSRTPPIVRYTNRIVTGLRSVARSKEKLTFARLIETMGSGAHRLLILMLTLLNMIPGPPGFGGVIAWTTFAVALAMVLGRSVRLPRIIGDRKLPLGLLLKASEQVVWVTGLIARFSKPRMRWLTGAAATVPFGIFAMAISVVMTIPIPFSNAVPNLGLCILAFSMLNRDGVGVIIGIITTLAGLGVTAAIVFGALQLGMAAVSSMQ</sequence>
<dbReference type="PIRSF" id="PIRSF033239">
    <property type="entry name" value="ExoD"/>
    <property type="match status" value="1"/>
</dbReference>
<dbReference type="EMBL" id="FPCK01000001">
    <property type="protein sequence ID" value="SFV31154.1"/>
    <property type="molecule type" value="Genomic_DNA"/>
</dbReference>
<dbReference type="PANTHER" id="PTHR41795">
    <property type="entry name" value="EXOPOLYSACCHARIDE SYNTHESIS PROTEIN"/>
    <property type="match status" value="1"/>
</dbReference>
<feature type="transmembrane region" description="Helical" evidence="1">
    <location>
        <begin position="174"/>
        <end position="196"/>
    </location>
</feature>
<organism evidence="2 3">
    <name type="scientific">Devosia crocina</name>
    <dbReference type="NCBI Taxonomy" id="429728"/>
    <lineage>
        <taxon>Bacteria</taxon>
        <taxon>Pseudomonadati</taxon>
        <taxon>Pseudomonadota</taxon>
        <taxon>Alphaproteobacteria</taxon>
        <taxon>Hyphomicrobiales</taxon>
        <taxon>Devosiaceae</taxon>
        <taxon>Devosia</taxon>
    </lineage>
</organism>
<dbReference type="Pfam" id="PF06055">
    <property type="entry name" value="ExoD"/>
    <property type="match status" value="1"/>
</dbReference>
<dbReference type="PANTHER" id="PTHR41795:SF1">
    <property type="entry name" value="EXOPOLYSACCHARIDE SYNTHESIS PROTEIN"/>
    <property type="match status" value="1"/>
</dbReference>
<evidence type="ECO:0000313" key="3">
    <source>
        <dbReference type="Proteomes" id="UP000199074"/>
    </source>
</evidence>
<feature type="transmembrane region" description="Helical" evidence="1">
    <location>
        <begin position="62"/>
        <end position="83"/>
    </location>
</feature>
<dbReference type="STRING" id="429728.SAMN05216456_1249"/>
<feature type="transmembrane region" description="Helical" evidence="1">
    <location>
        <begin position="34"/>
        <end position="56"/>
    </location>
</feature>
<name>A0A1I7N8X8_9HYPH</name>
<keyword evidence="1" id="KW-0472">Membrane</keyword>
<dbReference type="RefSeq" id="WP_175528482.1">
    <property type="nucleotide sequence ID" value="NZ_FPCK01000001.1"/>
</dbReference>
<gene>
    <name evidence="2" type="ORF">SAMN05216456_1249</name>
</gene>
<dbReference type="AlphaFoldDB" id="A0A1I7N8X8"/>
<keyword evidence="1" id="KW-1133">Transmembrane helix</keyword>
<accession>A0A1I7N8X8</accession>
<proteinExistence type="predicted"/>
<keyword evidence="3" id="KW-1185">Reference proteome</keyword>